<dbReference type="RefSeq" id="XP_039142536.1">
    <property type="nucleotide sequence ID" value="XM_039286602.1"/>
</dbReference>
<gene>
    <name evidence="3" type="primary">LOC120279722</name>
</gene>
<reference evidence="3" key="1">
    <citation type="submission" date="2025-08" db="UniProtKB">
        <authorList>
            <consortium name="RefSeq"/>
        </authorList>
    </citation>
    <scope>IDENTIFICATION</scope>
</reference>
<dbReference type="SUPFAM" id="SSF50386">
    <property type="entry name" value="STI-like"/>
    <property type="match status" value="1"/>
</dbReference>
<dbReference type="GeneID" id="120279722"/>
<dbReference type="CDD" id="cd23375">
    <property type="entry name" value="beta-trefoil_STI_VvMLP-like"/>
    <property type="match status" value="1"/>
</dbReference>
<feature type="signal peptide" evidence="1">
    <location>
        <begin position="1"/>
        <end position="18"/>
    </location>
</feature>
<accession>A0AB40CRE4</accession>
<dbReference type="InterPro" id="IPR011065">
    <property type="entry name" value="Kunitz_inhibitor_STI-like_sf"/>
</dbReference>
<dbReference type="AlphaFoldDB" id="A0AB40CRE4"/>
<keyword evidence="2" id="KW-1185">Reference proteome</keyword>
<dbReference type="PRINTS" id="PR00291">
    <property type="entry name" value="KUNITZINHBTR"/>
</dbReference>
<protein>
    <submittedName>
        <fullName evidence="3">Miraculin-like</fullName>
    </submittedName>
</protein>
<dbReference type="InterPro" id="IPR002160">
    <property type="entry name" value="Prot_inh_Kunz-lg"/>
</dbReference>
<proteinExistence type="predicted"/>
<organism evidence="2 3">
    <name type="scientific">Dioscorea cayennensis subsp. rotundata</name>
    <name type="common">White Guinea yam</name>
    <name type="synonym">Dioscorea rotundata</name>
    <dbReference type="NCBI Taxonomy" id="55577"/>
    <lineage>
        <taxon>Eukaryota</taxon>
        <taxon>Viridiplantae</taxon>
        <taxon>Streptophyta</taxon>
        <taxon>Embryophyta</taxon>
        <taxon>Tracheophyta</taxon>
        <taxon>Spermatophyta</taxon>
        <taxon>Magnoliopsida</taxon>
        <taxon>Liliopsida</taxon>
        <taxon>Dioscoreales</taxon>
        <taxon>Dioscoreaceae</taxon>
        <taxon>Dioscorea</taxon>
    </lineage>
</organism>
<dbReference type="GO" id="GO:0004866">
    <property type="term" value="F:endopeptidase inhibitor activity"/>
    <property type="evidence" value="ECO:0007669"/>
    <property type="project" value="InterPro"/>
</dbReference>
<feature type="chain" id="PRO_5044342914" evidence="1">
    <location>
        <begin position="19"/>
        <end position="198"/>
    </location>
</feature>
<keyword evidence="1" id="KW-0732">Signal</keyword>
<dbReference type="PANTHER" id="PTHR33107">
    <property type="entry name" value="KUNITZ TRYPSIN INHIBITOR 2"/>
    <property type="match status" value="1"/>
</dbReference>
<dbReference type="PROSITE" id="PS00283">
    <property type="entry name" value="SOYBEAN_KUNITZ"/>
    <property type="match status" value="1"/>
</dbReference>
<dbReference type="Proteomes" id="UP001515500">
    <property type="component" value="Chromosome 2"/>
</dbReference>
<evidence type="ECO:0000313" key="2">
    <source>
        <dbReference type="Proteomes" id="UP001515500"/>
    </source>
</evidence>
<dbReference type="Pfam" id="PF00197">
    <property type="entry name" value="Kunitz_legume"/>
    <property type="match status" value="1"/>
</dbReference>
<dbReference type="Gene3D" id="2.80.10.50">
    <property type="match status" value="1"/>
</dbReference>
<evidence type="ECO:0000256" key="1">
    <source>
        <dbReference type="SAM" id="SignalP"/>
    </source>
</evidence>
<sequence length="198" mass="21245">MKLLFIPIILSFITIATADTIAVLDTDGDVLKPGIEYYIVPGITDVAGGLTLASRNGSCPLSVAQAPRGGGDGFPVIFTPANPNAKTVNIGEDTNIAFSAVTICIQLTVWRLTGPDEVSKWFYVSTGGVTGNPGKNTLSNWFKIEQYMGVYKLVFCPGVCDVCRPVCGDLTIDVVGDQRWLALSRGSERAFPFMFKKA</sequence>
<name>A0AB40CRE4_DIOCR</name>
<dbReference type="PANTHER" id="PTHR33107:SF5">
    <property type="entry name" value="KUNITZ TRYPSIN INHIBITOR 5"/>
    <property type="match status" value="1"/>
</dbReference>
<dbReference type="SMART" id="SM00452">
    <property type="entry name" value="STI"/>
    <property type="match status" value="1"/>
</dbReference>
<evidence type="ECO:0000313" key="3">
    <source>
        <dbReference type="RefSeq" id="XP_039142536.1"/>
    </source>
</evidence>